<dbReference type="InterPro" id="IPR020103">
    <property type="entry name" value="PsdUridine_synth_cat_dom_sf"/>
</dbReference>
<comment type="caution">
    <text evidence="6">The sequence shown here is derived from an EMBL/GenBank/DDBJ whole genome shotgun (WGS) entry which is preliminary data.</text>
</comment>
<dbReference type="NCBIfam" id="TIGR00005">
    <property type="entry name" value="rluA_subfam"/>
    <property type="match status" value="1"/>
</dbReference>
<evidence type="ECO:0000259" key="5">
    <source>
        <dbReference type="Pfam" id="PF00849"/>
    </source>
</evidence>
<dbReference type="CDD" id="cd02869">
    <property type="entry name" value="PseudoU_synth_RluA_like"/>
    <property type="match status" value="1"/>
</dbReference>
<dbReference type="GO" id="GO:0000455">
    <property type="term" value="P:enzyme-directed rRNA pseudouridine synthesis"/>
    <property type="evidence" value="ECO:0007669"/>
    <property type="project" value="TreeGrafter"/>
</dbReference>
<dbReference type="RefSeq" id="WP_056960201.1">
    <property type="nucleotide sequence ID" value="NZ_AZFQ01000023.1"/>
</dbReference>
<dbReference type="Pfam" id="PF00849">
    <property type="entry name" value="PseudoU_synth_2"/>
    <property type="match status" value="1"/>
</dbReference>
<protein>
    <recommendedName>
        <fullName evidence="4">Pseudouridine synthase</fullName>
        <ecNumber evidence="4">5.4.99.-</ecNumber>
    </recommendedName>
</protein>
<evidence type="ECO:0000256" key="4">
    <source>
        <dbReference type="RuleBase" id="RU362028"/>
    </source>
</evidence>
<dbReference type="InterPro" id="IPR006225">
    <property type="entry name" value="PsdUridine_synth_RluC/D"/>
</dbReference>
<dbReference type="GO" id="GO:0140098">
    <property type="term" value="F:catalytic activity, acting on RNA"/>
    <property type="evidence" value="ECO:0007669"/>
    <property type="project" value="UniProtKB-ARBA"/>
</dbReference>
<reference evidence="6 7" key="1">
    <citation type="journal article" date="2015" name="Genome Announc.">
        <title>Expanding the biotechnology potential of lactobacilli through comparative genomics of 213 strains and associated genera.</title>
        <authorList>
            <person name="Sun Z."/>
            <person name="Harris H.M."/>
            <person name="McCann A."/>
            <person name="Guo C."/>
            <person name="Argimon S."/>
            <person name="Zhang W."/>
            <person name="Yang X."/>
            <person name="Jeffery I.B."/>
            <person name="Cooney J.C."/>
            <person name="Kagawa T.F."/>
            <person name="Liu W."/>
            <person name="Song Y."/>
            <person name="Salvetti E."/>
            <person name="Wrobel A."/>
            <person name="Rasinkangas P."/>
            <person name="Parkhill J."/>
            <person name="Rea M.C."/>
            <person name="O'Sullivan O."/>
            <person name="Ritari J."/>
            <person name="Douillard F.P."/>
            <person name="Paul Ross R."/>
            <person name="Yang R."/>
            <person name="Briner A.E."/>
            <person name="Felis G.E."/>
            <person name="de Vos W.M."/>
            <person name="Barrangou R."/>
            <person name="Klaenhammer T.R."/>
            <person name="Caufield P.W."/>
            <person name="Cui Y."/>
            <person name="Zhang H."/>
            <person name="O'Toole P.W."/>
        </authorList>
    </citation>
    <scope>NUCLEOTIDE SEQUENCE [LARGE SCALE GENOMIC DNA]</scope>
    <source>
        <strain evidence="6 7">DSM 16230</strain>
    </source>
</reference>
<name>A0A0R1V2C4_9LACO</name>
<proteinExistence type="inferred from homology"/>
<comment type="similarity">
    <text evidence="2 4">Belongs to the pseudouridine synthase RluA family.</text>
</comment>
<dbReference type="PANTHER" id="PTHR21600">
    <property type="entry name" value="MITOCHONDRIAL RNA PSEUDOURIDINE SYNTHASE"/>
    <property type="match status" value="1"/>
</dbReference>
<accession>A0A0R1V2C4</accession>
<dbReference type="InterPro" id="IPR006224">
    <property type="entry name" value="PsdUridine_synth_RluA-like_CS"/>
</dbReference>
<dbReference type="InterPro" id="IPR050188">
    <property type="entry name" value="RluA_PseudoU_synthase"/>
</dbReference>
<dbReference type="SUPFAM" id="SSF55120">
    <property type="entry name" value="Pseudouridine synthase"/>
    <property type="match status" value="1"/>
</dbReference>
<evidence type="ECO:0000313" key="7">
    <source>
        <dbReference type="Proteomes" id="UP000051166"/>
    </source>
</evidence>
<evidence type="ECO:0000256" key="3">
    <source>
        <dbReference type="PIRSR" id="PIRSR606225-1"/>
    </source>
</evidence>
<dbReference type="EC" id="5.4.99.-" evidence="4"/>
<dbReference type="PROSITE" id="PS01129">
    <property type="entry name" value="PSI_RLU"/>
    <property type="match status" value="1"/>
</dbReference>
<dbReference type="AlphaFoldDB" id="A0A0R1V2C4"/>
<feature type="active site" evidence="3">
    <location>
        <position position="134"/>
    </location>
</feature>
<evidence type="ECO:0000256" key="1">
    <source>
        <dbReference type="ARBA" id="ARBA00000073"/>
    </source>
</evidence>
<dbReference type="STRING" id="1423801.FD50_GL000030"/>
<comment type="catalytic activity">
    <reaction evidence="1 4">
        <text>a uridine in RNA = a pseudouridine in RNA</text>
        <dbReference type="Rhea" id="RHEA:48348"/>
        <dbReference type="Rhea" id="RHEA-COMP:12068"/>
        <dbReference type="Rhea" id="RHEA-COMP:12069"/>
        <dbReference type="ChEBI" id="CHEBI:65314"/>
        <dbReference type="ChEBI" id="CHEBI:65315"/>
    </reaction>
</comment>
<feature type="domain" description="Pseudouridine synthase RsuA/RluA-like" evidence="5">
    <location>
        <begin position="86"/>
        <end position="237"/>
    </location>
</feature>
<evidence type="ECO:0000313" key="6">
    <source>
        <dbReference type="EMBL" id="KRL99712.1"/>
    </source>
</evidence>
<dbReference type="Gene3D" id="3.30.2350.10">
    <property type="entry name" value="Pseudouridine synthase"/>
    <property type="match status" value="1"/>
</dbReference>
<keyword evidence="7" id="KW-1185">Reference proteome</keyword>
<dbReference type="OrthoDB" id="9807829at2"/>
<dbReference type="GO" id="GO:0009982">
    <property type="term" value="F:pseudouridine synthase activity"/>
    <property type="evidence" value="ECO:0007669"/>
    <property type="project" value="InterPro"/>
</dbReference>
<dbReference type="Proteomes" id="UP000051166">
    <property type="component" value="Unassembled WGS sequence"/>
</dbReference>
<organism evidence="6 7">
    <name type="scientific">Liquorilactobacillus satsumensis DSM 16230 = JCM 12392</name>
    <dbReference type="NCBI Taxonomy" id="1423801"/>
    <lineage>
        <taxon>Bacteria</taxon>
        <taxon>Bacillati</taxon>
        <taxon>Bacillota</taxon>
        <taxon>Bacilli</taxon>
        <taxon>Lactobacillales</taxon>
        <taxon>Lactobacillaceae</taxon>
        <taxon>Liquorilactobacillus</taxon>
    </lineage>
</organism>
<gene>
    <name evidence="6" type="ORF">FD50_GL000030</name>
</gene>
<sequence length="301" mass="34697">MQINWRYQGKEPIKIKTFLKEKGVSRRLLASIRFHGGELLLNGFPGRKVDQMEFTDQLTLRLPAEKSRQQLQPSYVPLDILYEDRDFLLVNKPARVPSIPSFLYPNDSLINRVWGYYLLRGYQGIIPHIATRLDRDTSGVVLFGKHRYAHALLDQQLQAHQVEKTYLAMLSGKITTAHFLLELPLDRVPGSFIKRRVEVTGKRASTEMWKLAGFPQATLCKVRLHTGRTHQIRVHSAYLGHPLVGDTLYGGELSQQLQRQALHCHKIVFFHPFKQKKIEVVAQLPADLQKYLEENQRGELS</sequence>
<dbReference type="GO" id="GO:0003723">
    <property type="term" value="F:RNA binding"/>
    <property type="evidence" value="ECO:0007669"/>
    <property type="project" value="InterPro"/>
</dbReference>
<evidence type="ECO:0000256" key="2">
    <source>
        <dbReference type="ARBA" id="ARBA00010876"/>
    </source>
</evidence>
<dbReference type="GeneID" id="98307498"/>
<keyword evidence="4" id="KW-0413">Isomerase</keyword>
<dbReference type="PANTHER" id="PTHR21600:SF35">
    <property type="entry name" value="PSEUDOURIDINE SYNTHASE"/>
    <property type="match status" value="1"/>
</dbReference>
<dbReference type="InterPro" id="IPR006145">
    <property type="entry name" value="PsdUridine_synth_RsuA/RluA"/>
</dbReference>
<dbReference type="EMBL" id="AZFQ01000023">
    <property type="protein sequence ID" value="KRL99712.1"/>
    <property type="molecule type" value="Genomic_DNA"/>
</dbReference>
<dbReference type="PATRIC" id="fig|1423801.4.peg.28"/>
<comment type="function">
    <text evidence="4">Responsible for synthesis of pseudouridine from uracil.</text>
</comment>